<name>A0ABU1PNC4_9PSEU</name>
<comment type="caution">
    <text evidence="2">The sequence shown here is derived from an EMBL/GenBank/DDBJ whole genome shotgun (WGS) entry which is preliminary data.</text>
</comment>
<dbReference type="Proteomes" id="UP001268819">
    <property type="component" value="Unassembled WGS sequence"/>
</dbReference>
<evidence type="ECO:0000256" key="1">
    <source>
        <dbReference type="SAM" id="SignalP"/>
    </source>
</evidence>
<evidence type="ECO:0000313" key="2">
    <source>
        <dbReference type="EMBL" id="MDR6591951.1"/>
    </source>
</evidence>
<dbReference type="EMBL" id="JAVDSG010000001">
    <property type="protein sequence ID" value="MDR6591951.1"/>
    <property type="molecule type" value="Genomic_DNA"/>
</dbReference>
<sequence>MGTGGVVAAVAVAGAVAAGASGLAAPADPDQVWRDNGLRVVDRATRQDADCAAHSFGQVQELLTATPCVVLDRVLFTLTDDEGGTILVSVAWVEFDDRAKAREFKRVEDVHGTGDIRPLPGALLRVDDVPFTALNYDSDTLDGTTVVVAETELLTGGFTADYLDGIAALAVDTPRPA</sequence>
<feature type="chain" id="PRO_5047336347" description="Secreted protein" evidence="1">
    <location>
        <begin position="21"/>
        <end position="177"/>
    </location>
</feature>
<proteinExistence type="predicted"/>
<accession>A0ABU1PNC4</accession>
<reference evidence="2 3" key="1">
    <citation type="submission" date="2023-07" db="EMBL/GenBank/DDBJ databases">
        <title>Sequencing the genomes of 1000 actinobacteria strains.</title>
        <authorList>
            <person name="Klenk H.-P."/>
        </authorList>
    </citation>
    <scope>NUCLEOTIDE SEQUENCE [LARGE SCALE GENOMIC DNA]</scope>
    <source>
        <strain evidence="2 3">DSM 43749</strain>
    </source>
</reference>
<evidence type="ECO:0000313" key="3">
    <source>
        <dbReference type="Proteomes" id="UP001268819"/>
    </source>
</evidence>
<keyword evidence="1" id="KW-0732">Signal</keyword>
<protein>
    <recommendedName>
        <fullName evidence="4">Secreted protein</fullName>
    </recommendedName>
</protein>
<keyword evidence="3" id="KW-1185">Reference proteome</keyword>
<gene>
    <name evidence="2" type="ORF">J2S66_000335</name>
</gene>
<dbReference type="RefSeq" id="WP_310302873.1">
    <property type="nucleotide sequence ID" value="NZ_BAAAXB010000001.1"/>
</dbReference>
<evidence type="ECO:0008006" key="4">
    <source>
        <dbReference type="Google" id="ProtNLM"/>
    </source>
</evidence>
<feature type="signal peptide" evidence="1">
    <location>
        <begin position="1"/>
        <end position="20"/>
    </location>
</feature>
<organism evidence="2 3">
    <name type="scientific">Saccharothrix longispora</name>
    <dbReference type="NCBI Taxonomy" id="33920"/>
    <lineage>
        <taxon>Bacteria</taxon>
        <taxon>Bacillati</taxon>
        <taxon>Actinomycetota</taxon>
        <taxon>Actinomycetes</taxon>
        <taxon>Pseudonocardiales</taxon>
        <taxon>Pseudonocardiaceae</taxon>
        <taxon>Saccharothrix</taxon>
    </lineage>
</organism>